<evidence type="ECO:0000313" key="2">
    <source>
        <dbReference type="Proteomes" id="UP000254835"/>
    </source>
</evidence>
<sequence length="468" mass="54215">MKKMKWALISGDGLPTSGLLTIFRNVVEIAIRKNIIFDVIPTDLGFSWRPDKVNFFPYGSQDSHYPTWMKVNSIHQYSTCSEDFSSQFINIRSKVAKYDSLSQMEIIAIEKEIISISEYYQDYFTHWLEDNDIDWLFCLNMTLSDAVPVNLAIHNAARKYWDEKDYGGVIFWDHDLFNSYAIYEQTERLYPEMPNILTPIPQDNIYTRWIVASEALANECKSYPTKLTADVIPNILPDIDTSNFSHIHVNFLKQHNISTNSSIIIVPVRIFRVKGIEISIDIFNSLLNIYKENNLDTPKLLIFGNMNEDPEYAYYLTEQVDLLNLNEDIIFLDEVPLQTYKNRDNKWYLDEIDLLIICHVLSGAVLFTPNVENVESVGLGPALAAIAGLPCAVTEYSAFTEFYGSEYHHIKVMPDRPTEAAQQLFEWIRMHAIGELEIGIRLASNKKLVQAKFPKEPWEEFTYRLQHR</sequence>
<accession>A0A380PXL0</accession>
<gene>
    <name evidence="1" type="ORF">NCTC11470_03412</name>
</gene>
<dbReference type="OrthoDB" id="4010842at2"/>
<name>A0A380PXL0_YERFR</name>
<dbReference type="EMBL" id="UHJA01000001">
    <property type="protein sequence ID" value="SUP78298.1"/>
    <property type="molecule type" value="Genomic_DNA"/>
</dbReference>
<evidence type="ECO:0000313" key="1">
    <source>
        <dbReference type="EMBL" id="SUP78298.1"/>
    </source>
</evidence>
<dbReference type="SUPFAM" id="SSF53756">
    <property type="entry name" value="UDP-Glycosyltransferase/glycogen phosphorylase"/>
    <property type="match status" value="1"/>
</dbReference>
<protein>
    <recommendedName>
        <fullName evidence="3">Glycosyl transferase family 1 domain-containing protein</fullName>
    </recommendedName>
</protein>
<dbReference type="Proteomes" id="UP000254835">
    <property type="component" value="Unassembled WGS sequence"/>
</dbReference>
<dbReference type="RefSeq" id="WP_004711485.1">
    <property type="nucleotide sequence ID" value="NZ_CP023964.1"/>
</dbReference>
<dbReference type="Gene3D" id="3.40.50.2000">
    <property type="entry name" value="Glycogen Phosphorylase B"/>
    <property type="match status" value="1"/>
</dbReference>
<dbReference type="AlphaFoldDB" id="A0A380PXL0"/>
<organism evidence="1 2">
    <name type="scientific">Yersinia frederiksenii</name>
    <dbReference type="NCBI Taxonomy" id="29484"/>
    <lineage>
        <taxon>Bacteria</taxon>
        <taxon>Pseudomonadati</taxon>
        <taxon>Pseudomonadota</taxon>
        <taxon>Gammaproteobacteria</taxon>
        <taxon>Enterobacterales</taxon>
        <taxon>Yersiniaceae</taxon>
        <taxon>Yersinia</taxon>
    </lineage>
</organism>
<dbReference type="GeneID" id="57904569"/>
<proteinExistence type="predicted"/>
<reference evidence="1 2" key="1">
    <citation type="submission" date="2018-06" db="EMBL/GenBank/DDBJ databases">
        <authorList>
            <consortium name="Pathogen Informatics"/>
            <person name="Doyle S."/>
        </authorList>
    </citation>
    <scope>NUCLEOTIDE SEQUENCE [LARGE SCALE GENOMIC DNA]</scope>
    <source>
        <strain evidence="1 2">NCTC11470</strain>
    </source>
</reference>
<evidence type="ECO:0008006" key="3">
    <source>
        <dbReference type="Google" id="ProtNLM"/>
    </source>
</evidence>